<feature type="compositionally biased region" description="Basic residues" evidence="1">
    <location>
        <begin position="449"/>
        <end position="458"/>
    </location>
</feature>
<sequence length="666" mass="71792">MSDNRVIQDSDDEEDPLSEEVTAPMVNAPQDAPGHQAGNIDAPPDESHAAESNQTGPLAVDFDQFLQSQETGPARLSASQQQREARWIPGDAGCSRNGSTMMEIGLAQQRLFEDEDAQHTHHPSPPATGCSEPFQSGPDPTDEMQLVPDVHAPESAVDIGAVDPNGGSNDTETHAAPEYPPTVPYTSIPQYVIGPGNGYLNDGVHAYHAPAQNLPQYSSITSDDSSRSGPSYNLFESSLRPSDSYNESNFAMNTEVTGPTEAPQQSLRRHNSMQVPFWSPHDTEPFSSVASPQASRVKSDGAATVDFHQSQHSADELAAPVSVEVQIPEKKRGRKKKQPVLEDDEDDELAQPIVREPLEQVDKPEKRKPGRPPKNVKGILDEKTTNGTDDTATTGPVESDSRSSDNVAKNSTRAGNQVALGEASEKENEPEPARTVQVVEPTEPAVQGSRKKKMKRGKTTSVTVKKTYDSDVDDDVIWVDERPITTNHTDPQPDTDAGNAETNPHAGPGTHINGDTKPAQFEVVPPPPKKRGRKRKATSEQVPDEASKEQGDIADPGLDGNQGQQNDTDSPAIEPPARSDTVMSESHRKSVEPSAVNPSDPLLDPTAEKKENVDAPATPQKTGKAPETPAKGPTKHSPISSTSRVPYRVGLSRRARIAPLLKVVKR</sequence>
<feature type="region of interest" description="Disordered" evidence="1">
    <location>
        <begin position="113"/>
        <end position="179"/>
    </location>
</feature>
<gene>
    <name evidence="2" type="ORF">BDW47DRAFT_67510</name>
</gene>
<feature type="region of interest" description="Disordered" evidence="1">
    <location>
        <begin position="217"/>
        <end position="649"/>
    </location>
</feature>
<evidence type="ECO:0000313" key="2">
    <source>
        <dbReference type="EMBL" id="PLB41413.1"/>
    </source>
</evidence>
<feature type="compositionally biased region" description="Basic and acidic residues" evidence="1">
    <location>
        <begin position="356"/>
        <end position="367"/>
    </location>
</feature>
<feature type="compositionally biased region" description="Low complexity" evidence="1">
    <location>
        <begin position="385"/>
        <end position="395"/>
    </location>
</feature>
<accession>A0A2I2FLC5</accession>
<dbReference type="Proteomes" id="UP000234585">
    <property type="component" value="Unassembled WGS sequence"/>
</dbReference>
<protein>
    <submittedName>
        <fullName evidence="2">Uncharacterized protein</fullName>
    </submittedName>
</protein>
<dbReference type="OrthoDB" id="5404794at2759"/>
<feature type="compositionally biased region" description="Low complexity" evidence="1">
    <location>
        <begin position="218"/>
        <end position="231"/>
    </location>
</feature>
<reference evidence="2 3" key="1">
    <citation type="submission" date="2017-12" db="EMBL/GenBank/DDBJ databases">
        <authorList>
            <consortium name="DOE Joint Genome Institute"/>
            <person name="Haridas S."/>
            <person name="Kjaerbolling I."/>
            <person name="Vesth T.C."/>
            <person name="Frisvad J.C."/>
            <person name="Nybo J.L."/>
            <person name="Theobald S."/>
            <person name="Kuo A."/>
            <person name="Bowyer P."/>
            <person name="Matsuda Y."/>
            <person name="Mondo S."/>
            <person name="Lyhne E.K."/>
            <person name="Kogle M.E."/>
            <person name="Clum A."/>
            <person name="Lipzen A."/>
            <person name="Salamov A."/>
            <person name="Ngan C.Y."/>
            <person name="Daum C."/>
            <person name="Chiniquy J."/>
            <person name="Barry K."/>
            <person name="LaButti K."/>
            <person name="Simmons B.A."/>
            <person name="Magnuson J.K."/>
            <person name="Mortensen U.H."/>
            <person name="Larsen T.O."/>
            <person name="Grigoriev I.V."/>
            <person name="Baker S.E."/>
            <person name="Andersen M.R."/>
            <person name="Nordberg H.P."/>
            <person name="Cantor M.N."/>
            <person name="Hua S.X."/>
        </authorList>
    </citation>
    <scope>NUCLEOTIDE SEQUENCE [LARGE SCALE GENOMIC DNA]</scope>
    <source>
        <strain evidence="2 3">CBS 102.13</strain>
    </source>
</reference>
<dbReference type="EMBL" id="KZ559121">
    <property type="protein sequence ID" value="PLB41413.1"/>
    <property type="molecule type" value="Genomic_DNA"/>
</dbReference>
<feature type="compositionally biased region" description="Basic and acidic residues" evidence="1">
    <location>
        <begin position="423"/>
        <end position="432"/>
    </location>
</feature>
<feature type="compositionally biased region" description="Polar residues" evidence="1">
    <location>
        <begin position="65"/>
        <end position="82"/>
    </location>
</feature>
<dbReference type="GeneID" id="36526747"/>
<name>A0A2I2FLC5_ASPCN</name>
<evidence type="ECO:0000256" key="1">
    <source>
        <dbReference type="SAM" id="MobiDB-lite"/>
    </source>
</evidence>
<feature type="compositionally biased region" description="Acidic residues" evidence="1">
    <location>
        <begin position="9"/>
        <end position="18"/>
    </location>
</feature>
<feature type="compositionally biased region" description="Polar residues" evidence="1">
    <location>
        <begin position="285"/>
        <end position="296"/>
    </location>
</feature>
<keyword evidence="3" id="KW-1185">Reference proteome</keyword>
<feature type="compositionally biased region" description="Polar residues" evidence="1">
    <location>
        <begin position="404"/>
        <end position="415"/>
    </location>
</feature>
<dbReference type="AlphaFoldDB" id="A0A2I2FLC5"/>
<dbReference type="RefSeq" id="XP_024675425.1">
    <property type="nucleotide sequence ID" value="XM_024819587.1"/>
</dbReference>
<proteinExistence type="predicted"/>
<feature type="compositionally biased region" description="Polar residues" evidence="1">
    <location>
        <begin position="234"/>
        <end position="266"/>
    </location>
</feature>
<organism evidence="2 3">
    <name type="scientific">Aspergillus candidus</name>
    <dbReference type="NCBI Taxonomy" id="41067"/>
    <lineage>
        <taxon>Eukaryota</taxon>
        <taxon>Fungi</taxon>
        <taxon>Dikarya</taxon>
        <taxon>Ascomycota</taxon>
        <taxon>Pezizomycotina</taxon>
        <taxon>Eurotiomycetes</taxon>
        <taxon>Eurotiomycetidae</taxon>
        <taxon>Eurotiales</taxon>
        <taxon>Aspergillaceae</taxon>
        <taxon>Aspergillus</taxon>
        <taxon>Aspergillus subgen. Circumdati</taxon>
    </lineage>
</organism>
<feature type="region of interest" description="Disordered" evidence="1">
    <location>
        <begin position="1"/>
        <end position="98"/>
    </location>
</feature>
<evidence type="ECO:0000313" key="3">
    <source>
        <dbReference type="Proteomes" id="UP000234585"/>
    </source>
</evidence>